<name>A0A9N9J9G4_9GLOM</name>
<comment type="caution">
    <text evidence="1">The sequence shown here is derived from an EMBL/GenBank/DDBJ whole genome shotgun (WGS) entry which is preliminary data.</text>
</comment>
<dbReference type="OrthoDB" id="2404260at2759"/>
<feature type="non-terminal residue" evidence="1">
    <location>
        <position position="118"/>
    </location>
</feature>
<organism evidence="1 2">
    <name type="scientific">Dentiscutata erythropus</name>
    <dbReference type="NCBI Taxonomy" id="1348616"/>
    <lineage>
        <taxon>Eukaryota</taxon>
        <taxon>Fungi</taxon>
        <taxon>Fungi incertae sedis</taxon>
        <taxon>Mucoromycota</taxon>
        <taxon>Glomeromycotina</taxon>
        <taxon>Glomeromycetes</taxon>
        <taxon>Diversisporales</taxon>
        <taxon>Gigasporaceae</taxon>
        <taxon>Dentiscutata</taxon>
    </lineage>
</organism>
<proteinExistence type="predicted"/>
<evidence type="ECO:0000313" key="1">
    <source>
        <dbReference type="EMBL" id="CAG8771902.1"/>
    </source>
</evidence>
<evidence type="ECO:0000313" key="2">
    <source>
        <dbReference type="Proteomes" id="UP000789405"/>
    </source>
</evidence>
<gene>
    <name evidence="1" type="ORF">DERYTH_LOCUS18773</name>
</gene>
<dbReference type="AlphaFoldDB" id="A0A9N9J9G4"/>
<dbReference type="EMBL" id="CAJVPY010019527">
    <property type="protein sequence ID" value="CAG8771902.1"/>
    <property type="molecule type" value="Genomic_DNA"/>
</dbReference>
<reference evidence="1" key="1">
    <citation type="submission" date="2021-06" db="EMBL/GenBank/DDBJ databases">
        <authorList>
            <person name="Kallberg Y."/>
            <person name="Tangrot J."/>
            <person name="Rosling A."/>
        </authorList>
    </citation>
    <scope>NUCLEOTIDE SEQUENCE</scope>
    <source>
        <strain evidence="1">MA453B</strain>
    </source>
</reference>
<accession>A0A9N9J9G4</accession>
<keyword evidence="2" id="KW-1185">Reference proteome</keyword>
<sequence>MGECRDLFFRYGVRIQYAKSKRSVAITERDHQEFEKYTFFYQDAMDLHLPLTDRSREWVVGLYINDDKYNDSPMKLIHISPNEAIKKLLEGEKIFADLAVKHKRPIGYNEPLLSSDVK</sequence>
<protein>
    <submittedName>
        <fullName evidence="1">2387_t:CDS:1</fullName>
    </submittedName>
</protein>
<dbReference type="Proteomes" id="UP000789405">
    <property type="component" value="Unassembled WGS sequence"/>
</dbReference>